<reference evidence="1" key="1">
    <citation type="submission" date="2020-01" db="EMBL/GenBank/DDBJ databases">
        <authorList>
            <person name="Meier V. D."/>
            <person name="Meier V D."/>
        </authorList>
    </citation>
    <scope>NUCLEOTIDE SEQUENCE</scope>
    <source>
        <strain evidence="1">HLG_WM_MAG_02</strain>
    </source>
</reference>
<gene>
    <name evidence="1" type="ORF">HELGO_WM40919</name>
</gene>
<organism evidence="1">
    <name type="scientific">uncultured Sulfurovum sp</name>
    <dbReference type="NCBI Taxonomy" id="269237"/>
    <lineage>
        <taxon>Bacteria</taxon>
        <taxon>Pseudomonadati</taxon>
        <taxon>Campylobacterota</taxon>
        <taxon>Epsilonproteobacteria</taxon>
        <taxon>Campylobacterales</taxon>
        <taxon>Sulfurovaceae</taxon>
        <taxon>Sulfurovum</taxon>
        <taxon>environmental samples</taxon>
    </lineage>
</organism>
<name>A0A6S6T4H3_9BACT</name>
<dbReference type="EMBL" id="CACVAZ010000085">
    <property type="protein sequence ID" value="CAA6813683.1"/>
    <property type="molecule type" value="Genomic_DNA"/>
</dbReference>
<proteinExistence type="predicted"/>
<sequence>MLFLSMLYAVTISTVVDSQTKLEWQNEAVNKTEKKLGGEMQ</sequence>
<accession>A0A6S6T4H3</accession>
<evidence type="ECO:0000313" key="1">
    <source>
        <dbReference type="EMBL" id="CAA6813683.1"/>
    </source>
</evidence>
<protein>
    <submittedName>
        <fullName evidence="1">Uncharacterized protein</fullName>
    </submittedName>
</protein>
<dbReference type="AlphaFoldDB" id="A0A6S6T4H3"/>